<dbReference type="InterPro" id="IPR005302">
    <property type="entry name" value="MoCF_Sase_C"/>
</dbReference>
<dbReference type="AlphaFoldDB" id="B4CUD5"/>
<dbReference type="PANTHER" id="PTHR36930">
    <property type="entry name" value="METAL-SULFUR CLUSTER BIOSYNTHESIS PROTEINS YUAD-RELATED"/>
    <property type="match status" value="1"/>
</dbReference>
<dbReference type="GO" id="GO:0030170">
    <property type="term" value="F:pyridoxal phosphate binding"/>
    <property type="evidence" value="ECO:0007669"/>
    <property type="project" value="InterPro"/>
</dbReference>
<dbReference type="EMBL" id="ABVL01000001">
    <property type="protein sequence ID" value="EDY22173.1"/>
    <property type="molecule type" value="Genomic_DNA"/>
</dbReference>
<dbReference type="InterPro" id="IPR052716">
    <property type="entry name" value="MOSC_domain"/>
</dbReference>
<dbReference type="PANTHER" id="PTHR36930:SF1">
    <property type="entry name" value="MOSC DOMAIN-CONTAINING PROTEIN"/>
    <property type="match status" value="1"/>
</dbReference>
<dbReference type="InterPro" id="IPR011037">
    <property type="entry name" value="Pyrv_Knase-like_insert_dom_sf"/>
</dbReference>
<evidence type="ECO:0000313" key="3">
    <source>
        <dbReference type="Proteomes" id="UP000005824"/>
    </source>
</evidence>
<dbReference type="Pfam" id="PF03473">
    <property type="entry name" value="MOSC"/>
    <property type="match status" value="1"/>
</dbReference>
<proteinExistence type="predicted"/>
<dbReference type="STRING" id="497964.CfE428DRAFT_0298"/>
<sequence length="166" mass="18213">MTDEPAITIQHLFISPGHNFFGHHGKPPGENPMIEVPEVRCLAGRGIEGDRFLDYKPDYKGQITFFPGEMYDDLCARFGVWDKAPSVFRRNVITRGVDLYALVGREFAIQGVRFLATSECSPCYWQDGAFTAGTEEALRGRGGLRAKILTDGVLRVSGSGKAAAVS</sequence>
<accession>B4CUD5</accession>
<dbReference type="RefSeq" id="WP_006977625.1">
    <property type="nucleotide sequence ID" value="NZ_ABVL01000001.1"/>
</dbReference>
<name>B4CUD5_9BACT</name>
<dbReference type="GO" id="GO:0030151">
    <property type="term" value="F:molybdenum ion binding"/>
    <property type="evidence" value="ECO:0007669"/>
    <property type="project" value="InterPro"/>
</dbReference>
<evidence type="ECO:0000313" key="2">
    <source>
        <dbReference type="EMBL" id="EDY22173.1"/>
    </source>
</evidence>
<keyword evidence="3" id="KW-1185">Reference proteome</keyword>
<organism evidence="2 3">
    <name type="scientific">Chthoniobacter flavus Ellin428</name>
    <dbReference type="NCBI Taxonomy" id="497964"/>
    <lineage>
        <taxon>Bacteria</taxon>
        <taxon>Pseudomonadati</taxon>
        <taxon>Verrucomicrobiota</taxon>
        <taxon>Spartobacteria</taxon>
        <taxon>Chthoniobacterales</taxon>
        <taxon>Chthoniobacteraceae</taxon>
        <taxon>Chthoniobacter</taxon>
    </lineage>
</organism>
<reference evidence="2 3" key="1">
    <citation type="journal article" date="2011" name="J. Bacteriol.">
        <title>Genome sequence of Chthoniobacter flavus Ellin428, an aerobic heterotrophic soil bacterium.</title>
        <authorList>
            <person name="Kant R."/>
            <person name="van Passel M.W."/>
            <person name="Palva A."/>
            <person name="Lucas S."/>
            <person name="Lapidus A."/>
            <person name="Glavina Del Rio T."/>
            <person name="Dalin E."/>
            <person name="Tice H."/>
            <person name="Bruce D."/>
            <person name="Goodwin L."/>
            <person name="Pitluck S."/>
            <person name="Larimer F.W."/>
            <person name="Land M.L."/>
            <person name="Hauser L."/>
            <person name="Sangwan P."/>
            <person name="de Vos W.M."/>
            <person name="Janssen P.H."/>
            <person name="Smidt H."/>
        </authorList>
    </citation>
    <scope>NUCLEOTIDE SEQUENCE [LARGE SCALE GENOMIC DNA]</scope>
    <source>
        <strain evidence="2 3">Ellin428</strain>
    </source>
</reference>
<dbReference type="Proteomes" id="UP000005824">
    <property type="component" value="Unassembled WGS sequence"/>
</dbReference>
<dbReference type="GO" id="GO:0003824">
    <property type="term" value="F:catalytic activity"/>
    <property type="evidence" value="ECO:0007669"/>
    <property type="project" value="InterPro"/>
</dbReference>
<gene>
    <name evidence="2" type="ORF">CfE428DRAFT_0298</name>
</gene>
<dbReference type="eggNOG" id="COG2258">
    <property type="taxonomic scope" value="Bacteria"/>
</dbReference>
<dbReference type="PROSITE" id="PS51340">
    <property type="entry name" value="MOSC"/>
    <property type="match status" value="1"/>
</dbReference>
<feature type="domain" description="MOSC" evidence="1">
    <location>
        <begin position="34"/>
        <end position="163"/>
    </location>
</feature>
<comment type="caution">
    <text evidence="2">The sequence shown here is derived from an EMBL/GenBank/DDBJ whole genome shotgun (WGS) entry which is preliminary data.</text>
</comment>
<evidence type="ECO:0000259" key="1">
    <source>
        <dbReference type="PROSITE" id="PS51340"/>
    </source>
</evidence>
<dbReference type="Gene3D" id="2.40.33.20">
    <property type="entry name" value="PK beta-barrel domain-like"/>
    <property type="match status" value="1"/>
</dbReference>
<dbReference type="InParanoid" id="B4CUD5"/>
<protein>
    <recommendedName>
        <fullName evidence="1">MOSC domain-containing protein</fullName>
    </recommendedName>
</protein>
<dbReference type="SUPFAM" id="SSF50800">
    <property type="entry name" value="PK beta-barrel domain-like"/>
    <property type="match status" value="1"/>
</dbReference>